<gene>
    <name evidence="1" type="ORF">DEO72_LG7g1544</name>
</gene>
<evidence type="ECO:0000313" key="2">
    <source>
        <dbReference type="Proteomes" id="UP000501690"/>
    </source>
</evidence>
<protein>
    <submittedName>
        <fullName evidence="1">Uncharacterized protein</fullName>
    </submittedName>
</protein>
<evidence type="ECO:0000313" key="1">
    <source>
        <dbReference type="EMBL" id="QCE00256.1"/>
    </source>
</evidence>
<keyword evidence="2" id="KW-1185">Reference proteome</keyword>
<dbReference type="EMBL" id="CP039351">
    <property type="protein sequence ID" value="QCE00256.1"/>
    <property type="molecule type" value="Genomic_DNA"/>
</dbReference>
<proteinExistence type="predicted"/>
<dbReference type="AlphaFoldDB" id="A0A4D6MFW3"/>
<reference evidence="1 2" key="1">
    <citation type="submission" date="2019-04" db="EMBL/GenBank/DDBJ databases">
        <title>An improved genome assembly and genetic linkage map for asparagus bean, Vigna unguiculata ssp. sesquipedialis.</title>
        <authorList>
            <person name="Xia Q."/>
            <person name="Zhang R."/>
            <person name="Dong Y."/>
        </authorList>
    </citation>
    <scope>NUCLEOTIDE SEQUENCE [LARGE SCALE GENOMIC DNA]</scope>
    <source>
        <tissue evidence="1">Leaf</tissue>
    </source>
</reference>
<organism evidence="1 2">
    <name type="scientific">Vigna unguiculata</name>
    <name type="common">Cowpea</name>
    <dbReference type="NCBI Taxonomy" id="3917"/>
    <lineage>
        <taxon>Eukaryota</taxon>
        <taxon>Viridiplantae</taxon>
        <taxon>Streptophyta</taxon>
        <taxon>Embryophyta</taxon>
        <taxon>Tracheophyta</taxon>
        <taxon>Spermatophyta</taxon>
        <taxon>Magnoliopsida</taxon>
        <taxon>eudicotyledons</taxon>
        <taxon>Gunneridae</taxon>
        <taxon>Pentapetalae</taxon>
        <taxon>rosids</taxon>
        <taxon>fabids</taxon>
        <taxon>Fabales</taxon>
        <taxon>Fabaceae</taxon>
        <taxon>Papilionoideae</taxon>
        <taxon>50 kb inversion clade</taxon>
        <taxon>NPAAA clade</taxon>
        <taxon>indigoferoid/millettioid clade</taxon>
        <taxon>Phaseoleae</taxon>
        <taxon>Vigna</taxon>
    </lineage>
</organism>
<sequence length="107" mass="11386">MEIADAGAGAGGSRWSDVLVAGLRCSQEDGGVVVLQWCARGGVLREKMETARCCRTGGELRDLVARMKKLRGTSFAEAWWCAMAAEAAAIVVREEEDGVAVRGGRKT</sequence>
<dbReference type="Proteomes" id="UP000501690">
    <property type="component" value="Linkage Group LG7"/>
</dbReference>
<name>A0A4D6MFW3_VIGUN</name>
<accession>A0A4D6MFW3</accession>